<dbReference type="AlphaFoldDB" id="A0A931MHQ6"/>
<dbReference type="PANTHER" id="PTHR30461">
    <property type="entry name" value="DNA-INVERTASE FROM LAMBDOID PROPHAGE"/>
    <property type="match status" value="1"/>
</dbReference>
<dbReference type="InterPro" id="IPR011109">
    <property type="entry name" value="DNA_bind_recombinase_dom"/>
</dbReference>
<dbReference type="InterPro" id="IPR038109">
    <property type="entry name" value="DNA_bind_recomb_sf"/>
</dbReference>
<protein>
    <submittedName>
        <fullName evidence="3">Recombinase family protein</fullName>
    </submittedName>
</protein>
<feature type="domain" description="Recombinase" evidence="2">
    <location>
        <begin position="174"/>
        <end position="293"/>
    </location>
</feature>
<dbReference type="InterPro" id="IPR006119">
    <property type="entry name" value="Resolv_N"/>
</dbReference>
<dbReference type="SMART" id="SM00857">
    <property type="entry name" value="Resolvase"/>
    <property type="match status" value="1"/>
</dbReference>
<feature type="domain" description="Resolvase/invertase-type recombinase catalytic" evidence="1">
    <location>
        <begin position="1"/>
        <end position="143"/>
    </location>
</feature>
<dbReference type="PANTHER" id="PTHR30461:SF23">
    <property type="entry name" value="DNA RECOMBINASE-RELATED"/>
    <property type="match status" value="1"/>
</dbReference>
<dbReference type="Gene3D" id="3.90.1750.20">
    <property type="entry name" value="Putative Large Serine Recombinase, Chain B, Domain 2"/>
    <property type="match status" value="1"/>
</dbReference>
<dbReference type="EMBL" id="JADWYS010000001">
    <property type="protein sequence ID" value="MBG9389326.1"/>
    <property type="molecule type" value="Genomic_DNA"/>
</dbReference>
<sequence length="488" mass="54456">MSTDKQDLSPQIQKAAIESYARKCGLDILVTYEDDGRSGVHLSNRPALTQLIKDVTTSPSFGVVLVYDVSRWGRFQNADASAYYEYHCILHGVQVIYVAETFANDHTPMSALVKSMKRTMAAEYSRELATKVVAGQRRVIDMGFVMGPPPSLGYRRQSVSADGSTRTELRWGQRKGALTDRVEWVLGPDPEVALVRTIFSRYAAGHSVRDIVASLLKEGCHDQAGRPISLYHIRHLLRNEAVIGIFVWGRPHAESRMRLVEGERMRVAGRVPQIVDDATWELVQNRLRGSIPKKRSLEEMIQDLEKALSRNPSLRSADLGAEGCAPLSAYKNCFGTWQHALMAAGADPSVVAANLAERRRVCRNLVYVIGHALLEALAAAKVQASFSGRTNILKILGYSIRVRLAWQVVRPCGRSMWEIENHSNLPSVSHTLYVRVDKLLSPRDYLLVRSGNSSQPLPSWVPTLVPQALQKFHSPTMRKLVKRLKSLA</sequence>
<dbReference type="InterPro" id="IPR050639">
    <property type="entry name" value="SSR_resolvase"/>
</dbReference>
<dbReference type="CDD" id="cd00338">
    <property type="entry name" value="Ser_Recombinase"/>
    <property type="match status" value="1"/>
</dbReference>
<reference evidence="3" key="1">
    <citation type="submission" date="2020-11" db="EMBL/GenBank/DDBJ databases">
        <title>Bacterial whole genome sequence for Caenimonas sp. DR4.4.</title>
        <authorList>
            <person name="Le V."/>
            <person name="Ko S.-R."/>
            <person name="Ahn C.-Y."/>
            <person name="Oh H.-M."/>
        </authorList>
    </citation>
    <scope>NUCLEOTIDE SEQUENCE</scope>
    <source>
        <strain evidence="3">DR4.4</strain>
    </source>
</reference>
<evidence type="ECO:0000259" key="2">
    <source>
        <dbReference type="PROSITE" id="PS51737"/>
    </source>
</evidence>
<comment type="caution">
    <text evidence="3">The sequence shown here is derived from an EMBL/GenBank/DDBJ whole genome shotgun (WGS) entry which is preliminary data.</text>
</comment>
<proteinExistence type="predicted"/>
<evidence type="ECO:0000313" key="3">
    <source>
        <dbReference type="EMBL" id="MBG9389326.1"/>
    </source>
</evidence>
<dbReference type="SUPFAM" id="SSF53041">
    <property type="entry name" value="Resolvase-like"/>
    <property type="match status" value="1"/>
</dbReference>
<organism evidence="3 4">
    <name type="scientific">Caenimonas aquaedulcis</name>
    <dbReference type="NCBI Taxonomy" id="2793270"/>
    <lineage>
        <taxon>Bacteria</taxon>
        <taxon>Pseudomonadati</taxon>
        <taxon>Pseudomonadota</taxon>
        <taxon>Betaproteobacteria</taxon>
        <taxon>Burkholderiales</taxon>
        <taxon>Comamonadaceae</taxon>
        <taxon>Caenimonas</taxon>
    </lineage>
</organism>
<dbReference type="GO" id="GO:0000150">
    <property type="term" value="F:DNA strand exchange activity"/>
    <property type="evidence" value="ECO:0007669"/>
    <property type="project" value="InterPro"/>
</dbReference>
<dbReference type="PROSITE" id="PS51737">
    <property type="entry name" value="RECOMBINASE_DNA_BIND"/>
    <property type="match status" value="1"/>
</dbReference>
<dbReference type="Pfam" id="PF00239">
    <property type="entry name" value="Resolvase"/>
    <property type="match status" value="1"/>
</dbReference>
<dbReference type="InterPro" id="IPR036162">
    <property type="entry name" value="Resolvase-like_N_sf"/>
</dbReference>
<dbReference type="Proteomes" id="UP000651050">
    <property type="component" value="Unassembled WGS sequence"/>
</dbReference>
<evidence type="ECO:0000259" key="1">
    <source>
        <dbReference type="PROSITE" id="PS51736"/>
    </source>
</evidence>
<dbReference type="Pfam" id="PF07508">
    <property type="entry name" value="Recombinase"/>
    <property type="match status" value="1"/>
</dbReference>
<dbReference type="PROSITE" id="PS51736">
    <property type="entry name" value="RECOMBINASES_3"/>
    <property type="match status" value="1"/>
</dbReference>
<evidence type="ECO:0000313" key="4">
    <source>
        <dbReference type="Proteomes" id="UP000651050"/>
    </source>
</evidence>
<accession>A0A931MHQ6</accession>
<name>A0A931MHQ6_9BURK</name>
<dbReference type="Gene3D" id="3.40.50.1390">
    <property type="entry name" value="Resolvase, N-terminal catalytic domain"/>
    <property type="match status" value="1"/>
</dbReference>
<keyword evidence="4" id="KW-1185">Reference proteome</keyword>
<gene>
    <name evidence="3" type="ORF">I5803_14945</name>
</gene>
<dbReference type="GO" id="GO:0003677">
    <property type="term" value="F:DNA binding"/>
    <property type="evidence" value="ECO:0007669"/>
    <property type="project" value="InterPro"/>
</dbReference>